<organism evidence="1 2">
    <name type="scientific">Longispora fulva</name>
    <dbReference type="NCBI Taxonomy" id="619741"/>
    <lineage>
        <taxon>Bacteria</taxon>
        <taxon>Bacillati</taxon>
        <taxon>Actinomycetota</taxon>
        <taxon>Actinomycetes</taxon>
        <taxon>Micromonosporales</taxon>
        <taxon>Micromonosporaceae</taxon>
        <taxon>Longispora</taxon>
    </lineage>
</organism>
<dbReference type="RefSeq" id="WP_197005946.1">
    <property type="nucleotide sequence ID" value="NZ_BONS01000012.1"/>
</dbReference>
<proteinExistence type="predicted"/>
<evidence type="ECO:0008006" key="3">
    <source>
        <dbReference type="Google" id="ProtNLM"/>
    </source>
</evidence>
<evidence type="ECO:0000313" key="1">
    <source>
        <dbReference type="EMBL" id="MBG6139273.1"/>
    </source>
</evidence>
<evidence type="ECO:0000313" key="2">
    <source>
        <dbReference type="Proteomes" id="UP000622552"/>
    </source>
</evidence>
<name>A0A8J7GVT3_9ACTN</name>
<gene>
    <name evidence="1" type="ORF">IW245_005467</name>
</gene>
<dbReference type="AlphaFoldDB" id="A0A8J7GVT3"/>
<reference evidence="1" key="1">
    <citation type="submission" date="2020-11" db="EMBL/GenBank/DDBJ databases">
        <title>Sequencing the genomes of 1000 actinobacteria strains.</title>
        <authorList>
            <person name="Klenk H.-P."/>
        </authorList>
    </citation>
    <scope>NUCLEOTIDE SEQUENCE</scope>
    <source>
        <strain evidence="1">DSM 45356</strain>
    </source>
</reference>
<sequence>MPIRPENLHRYPPGWPQISLAIRDERAGWRCECAGECGARHGGRCTAVNELPHPVTHSLVILTVAHLDHTPENCDPANLRAMCQRCHLRYDAPHHARTAALTRHRALTAGMTPLFDLDGS</sequence>
<dbReference type="EMBL" id="JADOUF010000001">
    <property type="protein sequence ID" value="MBG6139273.1"/>
    <property type="molecule type" value="Genomic_DNA"/>
</dbReference>
<protein>
    <recommendedName>
        <fullName evidence="3">HNH endonuclease</fullName>
    </recommendedName>
</protein>
<comment type="caution">
    <text evidence="1">The sequence shown here is derived from an EMBL/GenBank/DDBJ whole genome shotgun (WGS) entry which is preliminary data.</text>
</comment>
<accession>A0A8J7GVT3</accession>
<dbReference type="Proteomes" id="UP000622552">
    <property type="component" value="Unassembled WGS sequence"/>
</dbReference>
<keyword evidence="2" id="KW-1185">Reference proteome</keyword>